<reference evidence="4" key="1">
    <citation type="submission" date="2012-12" db="EMBL/GenBank/DDBJ databases">
        <authorList>
            <person name="Hellsten U."/>
            <person name="Grimwood J."/>
            <person name="Chapman J.A."/>
            <person name="Shapiro H."/>
            <person name="Aerts A."/>
            <person name="Otillar R.P."/>
            <person name="Terry A.Y."/>
            <person name="Boore J.L."/>
            <person name="Simakov O."/>
            <person name="Marletaz F."/>
            <person name="Cho S.-J."/>
            <person name="Edsinger-Gonzales E."/>
            <person name="Havlak P."/>
            <person name="Kuo D.-H."/>
            <person name="Larsson T."/>
            <person name="Lv J."/>
            <person name="Arendt D."/>
            <person name="Savage R."/>
            <person name="Osoegawa K."/>
            <person name="de Jong P."/>
            <person name="Lindberg D.R."/>
            <person name="Seaver E.C."/>
            <person name="Weisblat D.A."/>
            <person name="Putnam N.H."/>
            <person name="Grigoriev I.V."/>
            <person name="Rokhsar D.S."/>
        </authorList>
    </citation>
    <scope>NUCLEOTIDE SEQUENCE</scope>
</reference>
<dbReference type="EnsemblMetazoa" id="HelroT166060">
    <property type="protein sequence ID" value="HelroP166060"/>
    <property type="gene ID" value="HelroG166060"/>
</dbReference>
<protein>
    <submittedName>
        <fullName evidence="2 3">Uncharacterized protein</fullName>
    </submittedName>
</protein>
<feature type="region of interest" description="Disordered" evidence="1">
    <location>
        <begin position="1"/>
        <end position="22"/>
    </location>
</feature>
<dbReference type="InParanoid" id="T1EXN7"/>
<name>T1EXN7_HELRO</name>
<organism evidence="3 4">
    <name type="scientific">Helobdella robusta</name>
    <name type="common">Californian leech</name>
    <dbReference type="NCBI Taxonomy" id="6412"/>
    <lineage>
        <taxon>Eukaryota</taxon>
        <taxon>Metazoa</taxon>
        <taxon>Spiralia</taxon>
        <taxon>Lophotrochozoa</taxon>
        <taxon>Annelida</taxon>
        <taxon>Clitellata</taxon>
        <taxon>Hirudinea</taxon>
        <taxon>Rhynchobdellida</taxon>
        <taxon>Glossiphoniidae</taxon>
        <taxon>Helobdella</taxon>
    </lineage>
</organism>
<dbReference type="EMBL" id="KB097753">
    <property type="protein sequence ID" value="ESN90395.1"/>
    <property type="molecule type" value="Genomic_DNA"/>
</dbReference>
<reference evidence="2 4" key="2">
    <citation type="journal article" date="2013" name="Nature">
        <title>Insights into bilaterian evolution from three spiralian genomes.</title>
        <authorList>
            <person name="Simakov O."/>
            <person name="Marletaz F."/>
            <person name="Cho S.J."/>
            <person name="Edsinger-Gonzales E."/>
            <person name="Havlak P."/>
            <person name="Hellsten U."/>
            <person name="Kuo D.H."/>
            <person name="Larsson T."/>
            <person name="Lv J."/>
            <person name="Arendt D."/>
            <person name="Savage R."/>
            <person name="Osoegawa K."/>
            <person name="de Jong P."/>
            <person name="Grimwood J."/>
            <person name="Chapman J.A."/>
            <person name="Shapiro H."/>
            <person name="Aerts A."/>
            <person name="Otillar R.P."/>
            <person name="Terry A.Y."/>
            <person name="Boore J.L."/>
            <person name="Grigoriev I.V."/>
            <person name="Lindberg D.R."/>
            <person name="Seaver E.C."/>
            <person name="Weisblat D.A."/>
            <person name="Putnam N.H."/>
            <person name="Rokhsar D.S."/>
        </authorList>
    </citation>
    <scope>NUCLEOTIDE SEQUENCE</scope>
</reference>
<dbReference type="CTD" id="20201337"/>
<gene>
    <name evidence="3" type="primary">20201337</name>
    <name evidence="2" type="ORF">HELRODRAFT_166060</name>
</gene>
<dbReference type="EMBL" id="AMQM01002251">
    <property type="status" value="NOT_ANNOTATED_CDS"/>
    <property type="molecule type" value="Genomic_DNA"/>
</dbReference>
<sequence length="144" mass="16188">MEMDLMSSHLNGADEVEPNNVNNQKNHSETYFILRNKELAWQSEQNVIALRLLEAARHISANIIPNVVLGRKSYLPCLKSIQVPGKIIEECNKMILNLNSDRYTPPTQASANMNINTDGITNTCTQQYKEASNVYDGMATPVYC</sequence>
<dbReference type="Proteomes" id="UP000015101">
    <property type="component" value="Unassembled WGS sequence"/>
</dbReference>
<dbReference type="RefSeq" id="XP_009031339.1">
    <property type="nucleotide sequence ID" value="XM_009033091.1"/>
</dbReference>
<evidence type="ECO:0000313" key="3">
    <source>
        <dbReference type="EnsemblMetazoa" id="HelroP166060"/>
    </source>
</evidence>
<dbReference type="AlphaFoldDB" id="T1EXN7"/>
<dbReference type="KEGG" id="hro:HELRODRAFT_166060"/>
<keyword evidence="4" id="KW-1185">Reference proteome</keyword>
<dbReference type="GeneID" id="20201337"/>
<evidence type="ECO:0000313" key="4">
    <source>
        <dbReference type="Proteomes" id="UP000015101"/>
    </source>
</evidence>
<proteinExistence type="predicted"/>
<evidence type="ECO:0000256" key="1">
    <source>
        <dbReference type="SAM" id="MobiDB-lite"/>
    </source>
</evidence>
<accession>T1EXN7</accession>
<reference evidence="3" key="3">
    <citation type="submission" date="2015-06" db="UniProtKB">
        <authorList>
            <consortium name="EnsemblMetazoa"/>
        </authorList>
    </citation>
    <scope>IDENTIFICATION</scope>
</reference>
<evidence type="ECO:0000313" key="2">
    <source>
        <dbReference type="EMBL" id="ESN90395.1"/>
    </source>
</evidence>
<dbReference type="HOGENOM" id="CLU_1798561_0_0_1"/>